<dbReference type="InterPro" id="IPR036873">
    <property type="entry name" value="Rhodanese-like_dom_sf"/>
</dbReference>
<comment type="subcellular location">
    <subcellularLocation>
        <location evidence="1">Cytoplasm</location>
    </subcellularLocation>
</comment>
<dbReference type="Pfam" id="PF00581">
    <property type="entry name" value="Rhodanese"/>
    <property type="match status" value="2"/>
</dbReference>
<dbReference type="GO" id="GO:0004792">
    <property type="term" value="F:thiosulfate-cyanide sulfurtransferase activity"/>
    <property type="evidence" value="ECO:0007669"/>
    <property type="project" value="TreeGrafter"/>
</dbReference>
<dbReference type="SMART" id="SM00450">
    <property type="entry name" value="RHOD"/>
    <property type="match status" value="2"/>
</dbReference>
<dbReference type="GO" id="GO:0005739">
    <property type="term" value="C:mitochondrion"/>
    <property type="evidence" value="ECO:0007669"/>
    <property type="project" value="TreeGrafter"/>
</dbReference>
<evidence type="ECO:0000313" key="6">
    <source>
        <dbReference type="EMBL" id="CAG8561097.1"/>
    </source>
</evidence>
<dbReference type="InterPro" id="IPR001763">
    <property type="entry name" value="Rhodanese-like_dom"/>
</dbReference>
<reference evidence="6" key="1">
    <citation type="submission" date="2021-06" db="EMBL/GenBank/DDBJ databases">
        <authorList>
            <person name="Kallberg Y."/>
            <person name="Tangrot J."/>
            <person name="Rosling A."/>
        </authorList>
    </citation>
    <scope>NUCLEOTIDE SEQUENCE</scope>
    <source>
        <strain evidence="6">BR232B</strain>
    </source>
</reference>
<dbReference type="PROSITE" id="PS50206">
    <property type="entry name" value="RHODANESE_3"/>
    <property type="match status" value="2"/>
</dbReference>
<sequence>MSIDRNLPDNDQNLSLENDFATFWSVLSLIHATLTAYDCSTNQSPFVSTGLLEEKLNEVVPVDGSWHMPWDNRDAYMEYLQKRIEGARFFGIDEIKDKNSNLPHMLPEPETFAAAVGDLGITETDHVVVYDTVGLFSAPRVYWTFKVFGHKKVSILEGGLPKWETEKRPLEAGSLHITPKSYKVPTVNKSLIRNYQEIIDNIEHGPNAETFAQVVDARPEGRYNGTEPEARPGLPSGHMPFSANIPFPSVIDKSSGALLDSDTLKKLCESKNIDLDKPIVVSCGSGVTAAIVMLALEKAGANQLAIYDGSWTEYGANEKSPIVGKK</sequence>
<dbReference type="InterPro" id="IPR045078">
    <property type="entry name" value="TST/MPST-like"/>
</dbReference>
<accession>A0A9N9BA97</accession>
<dbReference type="PANTHER" id="PTHR11364:SF27">
    <property type="entry name" value="SULFURTRANSFERASE"/>
    <property type="match status" value="1"/>
</dbReference>
<dbReference type="Proteomes" id="UP000789739">
    <property type="component" value="Unassembled WGS sequence"/>
</dbReference>
<dbReference type="SUPFAM" id="SSF52821">
    <property type="entry name" value="Rhodanese/Cell cycle control phosphatase"/>
    <property type="match status" value="2"/>
</dbReference>
<evidence type="ECO:0000313" key="7">
    <source>
        <dbReference type="Proteomes" id="UP000789739"/>
    </source>
</evidence>
<feature type="domain" description="Rhodanese" evidence="5">
    <location>
        <begin position="55"/>
        <end position="172"/>
    </location>
</feature>
<protein>
    <submittedName>
        <fullName evidence="6">2706_t:CDS:1</fullName>
    </submittedName>
</protein>
<keyword evidence="3" id="KW-0808">Transferase</keyword>
<gene>
    <name evidence="6" type="ORF">PBRASI_LOCUS5597</name>
</gene>
<dbReference type="AlphaFoldDB" id="A0A9N9BA97"/>
<dbReference type="OrthoDB" id="270167at2759"/>
<dbReference type="EMBL" id="CAJVPI010000668">
    <property type="protein sequence ID" value="CAG8561097.1"/>
    <property type="molecule type" value="Genomic_DNA"/>
</dbReference>
<organism evidence="6 7">
    <name type="scientific">Paraglomus brasilianum</name>
    <dbReference type="NCBI Taxonomy" id="144538"/>
    <lineage>
        <taxon>Eukaryota</taxon>
        <taxon>Fungi</taxon>
        <taxon>Fungi incertae sedis</taxon>
        <taxon>Mucoromycota</taxon>
        <taxon>Glomeromycotina</taxon>
        <taxon>Glomeromycetes</taxon>
        <taxon>Paraglomerales</taxon>
        <taxon>Paraglomeraceae</taxon>
        <taxon>Paraglomus</taxon>
    </lineage>
</organism>
<keyword evidence="4" id="KW-0677">Repeat</keyword>
<dbReference type="FunFam" id="3.40.250.10:FF:000015">
    <property type="entry name" value="Sulfurtransferase"/>
    <property type="match status" value="1"/>
</dbReference>
<evidence type="ECO:0000256" key="2">
    <source>
        <dbReference type="ARBA" id="ARBA00022490"/>
    </source>
</evidence>
<name>A0A9N9BA97_9GLOM</name>
<evidence type="ECO:0000256" key="4">
    <source>
        <dbReference type="ARBA" id="ARBA00022737"/>
    </source>
</evidence>
<dbReference type="Gene3D" id="3.40.250.10">
    <property type="entry name" value="Rhodanese-like domain"/>
    <property type="match status" value="2"/>
</dbReference>
<dbReference type="CDD" id="cd01449">
    <property type="entry name" value="TST_Repeat_2"/>
    <property type="match status" value="1"/>
</dbReference>
<keyword evidence="7" id="KW-1185">Reference proteome</keyword>
<evidence type="ECO:0000259" key="5">
    <source>
        <dbReference type="PROSITE" id="PS50206"/>
    </source>
</evidence>
<evidence type="ECO:0000256" key="1">
    <source>
        <dbReference type="ARBA" id="ARBA00004496"/>
    </source>
</evidence>
<dbReference type="PANTHER" id="PTHR11364">
    <property type="entry name" value="THIOSULFATE SULFERTANSFERASE"/>
    <property type="match status" value="1"/>
</dbReference>
<comment type="caution">
    <text evidence="6">The sequence shown here is derived from an EMBL/GenBank/DDBJ whole genome shotgun (WGS) entry which is preliminary data.</text>
</comment>
<keyword evidence="2" id="KW-0963">Cytoplasm</keyword>
<evidence type="ECO:0000256" key="3">
    <source>
        <dbReference type="ARBA" id="ARBA00022679"/>
    </source>
</evidence>
<dbReference type="FunFam" id="3.40.250.10:FF:000001">
    <property type="entry name" value="Sulfurtransferase"/>
    <property type="match status" value="1"/>
</dbReference>
<dbReference type="CDD" id="cd01448">
    <property type="entry name" value="TST_Repeat_1"/>
    <property type="match status" value="1"/>
</dbReference>
<proteinExistence type="predicted"/>
<feature type="domain" description="Rhodanese" evidence="5">
    <location>
        <begin position="212"/>
        <end position="323"/>
    </location>
</feature>